<feature type="domain" description="AAA" evidence="1">
    <location>
        <begin position="2"/>
        <end position="79"/>
    </location>
</feature>
<organism evidence="2 3">
    <name type="scientific">Bifidobacterium longum subsp. suis</name>
    <dbReference type="NCBI Taxonomy" id="1695"/>
    <lineage>
        <taxon>Bacteria</taxon>
        <taxon>Bacillati</taxon>
        <taxon>Actinomycetota</taxon>
        <taxon>Actinomycetes</taxon>
        <taxon>Bifidobacteriales</taxon>
        <taxon>Bifidobacteriaceae</taxon>
        <taxon>Bifidobacterium</taxon>
    </lineage>
</organism>
<dbReference type="AlphaFoldDB" id="A0A1S2W167"/>
<dbReference type="InterPro" id="IPR027417">
    <property type="entry name" value="P-loop_NTPase"/>
</dbReference>
<name>A0A1S2W167_BIFLN</name>
<dbReference type="EMBL" id="MOAE01000020">
    <property type="protein sequence ID" value="OIN64450.1"/>
    <property type="molecule type" value="Genomic_DNA"/>
</dbReference>
<dbReference type="RefSeq" id="WP_071474516.1">
    <property type="nucleotide sequence ID" value="NZ_MOAE01000020.1"/>
</dbReference>
<evidence type="ECO:0000313" key="3">
    <source>
        <dbReference type="Proteomes" id="UP000181801"/>
    </source>
</evidence>
<reference evidence="2 3" key="1">
    <citation type="journal article" date="2016" name="BMC Microbiol.">
        <title>Fucosyllactose and L-fucose utilization of infant Bifidobacterium longum and Bifidobacterium kashiwanohense.</title>
        <authorList>
            <person name="Bunesova V."/>
            <person name="Lacroix C."/>
            <person name="Schwab C."/>
        </authorList>
    </citation>
    <scope>NUCLEOTIDE SEQUENCE [LARGE SCALE GENOMIC DNA]</scope>
    <source>
        <strain evidence="2 3">BSM11-5</strain>
    </source>
</reference>
<proteinExistence type="predicted"/>
<protein>
    <recommendedName>
        <fullName evidence="1">AAA domain-containing protein</fullName>
    </recommendedName>
</protein>
<sequence>MVTGARQVGKTTLIEQFGADHYEHVAEVNFIEMPQAVETVSKAKDTEDLILRLSVLSGAEITPGKTLLFLDEIQACEDMPTCSMMATRRLLDEPNTCPYTCWVV</sequence>
<dbReference type="Pfam" id="PF13173">
    <property type="entry name" value="AAA_14"/>
    <property type="match status" value="1"/>
</dbReference>
<gene>
    <name evidence="2" type="ORF">BFS26_02685</name>
</gene>
<dbReference type="InterPro" id="IPR041682">
    <property type="entry name" value="AAA_14"/>
</dbReference>
<comment type="caution">
    <text evidence="2">The sequence shown here is derived from an EMBL/GenBank/DDBJ whole genome shotgun (WGS) entry which is preliminary data.</text>
</comment>
<evidence type="ECO:0000313" key="2">
    <source>
        <dbReference type="EMBL" id="OIN64450.1"/>
    </source>
</evidence>
<dbReference type="SUPFAM" id="SSF52540">
    <property type="entry name" value="P-loop containing nucleoside triphosphate hydrolases"/>
    <property type="match status" value="1"/>
</dbReference>
<accession>A0A1S2W167</accession>
<evidence type="ECO:0000259" key="1">
    <source>
        <dbReference type="Pfam" id="PF13173"/>
    </source>
</evidence>
<dbReference type="Proteomes" id="UP000181801">
    <property type="component" value="Unassembled WGS sequence"/>
</dbReference>